<organism evidence="6 7">
    <name type="scientific">Komagataella pastoris</name>
    <name type="common">Yeast</name>
    <name type="synonym">Pichia pastoris</name>
    <dbReference type="NCBI Taxonomy" id="4922"/>
    <lineage>
        <taxon>Eukaryota</taxon>
        <taxon>Fungi</taxon>
        <taxon>Dikarya</taxon>
        <taxon>Ascomycota</taxon>
        <taxon>Saccharomycotina</taxon>
        <taxon>Pichiomycetes</taxon>
        <taxon>Pichiales</taxon>
        <taxon>Pichiaceae</taxon>
        <taxon>Komagataella</taxon>
    </lineage>
</organism>
<dbReference type="EMBL" id="CP014584">
    <property type="protein sequence ID" value="ANZ73696.1"/>
    <property type="molecule type" value="Genomic_DNA"/>
</dbReference>
<keyword evidence="2 4" id="KW-0689">Ribosomal protein</keyword>
<proteinExistence type="inferred from homology"/>
<dbReference type="Gene3D" id="3.90.470.10">
    <property type="entry name" value="Ribosomal protein L22/L17"/>
    <property type="match status" value="1"/>
</dbReference>
<comment type="similarity">
    <text evidence="1 4">Belongs to the universal ribosomal protein uL22 family.</text>
</comment>
<evidence type="ECO:0000256" key="3">
    <source>
        <dbReference type="ARBA" id="ARBA00023274"/>
    </source>
</evidence>
<gene>
    <name evidence="6" type="primary">MRPL22</name>
    <name evidence="6" type="ORF">ATY40_BA7501742</name>
</gene>
<evidence type="ECO:0000256" key="1">
    <source>
        <dbReference type="ARBA" id="ARBA00009451"/>
    </source>
</evidence>
<evidence type="ECO:0000256" key="4">
    <source>
        <dbReference type="RuleBase" id="RU004005"/>
    </source>
</evidence>
<dbReference type="PANTHER" id="PTHR13501">
    <property type="entry name" value="CHLOROPLAST 50S RIBOSOMAL PROTEIN L22-RELATED"/>
    <property type="match status" value="1"/>
</dbReference>
<protein>
    <submittedName>
        <fullName evidence="6">BA75_01742T0</fullName>
    </submittedName>
</protein>
<dbReference type="InterPro" id="IPR036394">
    <property type="entry name" value="Ribosomal_uL22_sf"/>
</dbReference>
<evidence type="ECO:0000313" key="7">
    <source>
        <dbReference type="Proteomes" id="UP000094565"/>
    </source>
</evidence>
<feature type="region of interest" description="Disordered" evidence="5">
    <location>
        <begin position="34"/>
        <end position="61"/>
    </location>
</feature>
<dbReference type="Pfam" id="PF00237">
    <property type="entry name" value="Ribosomal_L22"/>
    <property type="match status" value="1"/>
</dbReference>
<dbReference type="InterPro" id="IPR001063">
    <property type="entry name" value="Ribosomal_uL22"/>
</dbReference>
<dbReference type="GO" id="GO:0003735">
    <property type="term" value="F:structural constituent of ribosome"/>
    <property type="evidence" value="ECO:0007669"/>
    <property type="project" value="InterPro"/>
</dbReference>
<dbReference type="GO" id="GO:0006412">
    <property type="term" value="P:translation"/>
    <property type="evidence" value="ECO:0007669"/>
    <property type="project" value="InterPro"/>
</dbReference>
<dbReference type="InterPro" id="IPR047867">
    <property type="entry name" value="Ribosomal_uL22_bac/org-type"/>
</dbReference>
<dbReference type="AlphaFoldDB" id="A0A1B2J6T6"/>
<reference evidence="6 7" key="1">
    <citation type="submission" date="2016-02" db="EMBL/GenBank/DDBJ databases">
        <title>Comparative genomic and transcriptomic foundation for Pichia pastoris.</title>
        <authorList>
            <person name="Love K.R."/>
            <person name="Shah K.A."/>
            <person name="Whittaker C.A."/>
            <person name="Wu J."/>
            <person name="Bartlett M.C."/>
            <person name="Ma D."/>
            <person name="Leeson R.L."/>
            <person name="Priest M."/>
            <person name="Young S.K."/>
            <person name="Love J.C."/>
        </authorList>
    </citation>
    <scope>NUCLEOTIDE SEQUENCE [LARGE SCALE GENOMIC DNA]</scope>
    <source>
        <strain evidence="6 7">ATCC 28485</strain>
    </source>
</reference>
<evidence type="ECO:0000256" key="2">
    <source>
        <dbReference type="ARBA" id="ARBA00022980"/>
    </source>
</evidence>
<dbReference type="SUPFAM" id="SSF54843">
    <property type="entry name" value="Ribosomal protein L22"/>
    <property type="match status" value="1"/>
</dbReference>
<dbReference type="OrthoDB" id="416470at2759"/>
<sequence length="288" mass="32879">MLAGSLSRFTSLGSRRFFGVSSIARQSLFGEVTRLEHPKETLEPPTDESDTNKNVAPTDGKADLRGNAIQYIDPAKDEKLQEFLKSKPIRSVDELLSPLKRELYLANVKQNGFFKNKQQIQLNGSTYVVKLTPEEVKALEPSVYLESYRIKSTPKKANIVLRALKGLRLKEAITQLHFMHKKIATDLYVLLERGLKDAETLGYNPEELYISEAWVGSDSHKSKRVECKGRGRTGIITHRHVNVKFVLRSDQTLRRIKWEKSQQPKNNKIPGSVLEQKIRSKPSGFYKW</sequence>
<evidence type="ECO:0000313" key="6">
    <source>
        <dbReference type="EMBL" id="ANZ73696.1"/>
    </source>
</evidence>
<dbReference type="GO" id="GO:0005762">
    <property type="term" value="C:mitochondrial large ribosomal subunit"/>
    <property type="evidence" value="ECO:0007669"/>
    <property type="project" value="TreeGrafter"/>
</dbReference>
<keyword evidence="3 4" id="KW-0687">Ribonucleoprotein</keyword>
<dbReference type="Proteomes" id="UP000094565">
    <property type="component" value="Chromosome 1"/>
</dbReference>
<evidence type="ECO:0000256" key="5">
    <source>
        <dbReference type="SAM" id="MobiDB-lite"/>
    </source>
</evidence>
<accession>A0A1B2J6T6</accession>
<keyword evidence="7" id="KW-1185">Reference proteome</keyword>
<name>A0A1B2J6T6_PICPA</name>
<dbReference type="PANTHER" id="PTHR13501:SF8">
    <property type="entry name" value="LARGE RIBOSOMAL SUBUNIT PROTEIN UL22M"/>
    <property type="match status" value="1"/>
</dbReference>